<accession>A0A0E0KTZ6</accession>
<evidence type="ECO:0000256" key="6">
    <source>
        <dbReference type="ARBA" id="ARBA00023242"/>
    </source>
</evidence>
<evidence type="ECO:0000313" key="11">
    <source>
        <dbReference type="Proteomes" id="UP000026962"/>
    </source>
</evidence>
<dbReference type="GO" id="GO:0003677">
    <property type="term" value="F:DNA binding"/>
    <property type="evidence" value="ECO:0007669"/>
    <property type="project" value="UniProtKB-KW"/>
</dbReference>
<keyword evidence="6" id="KW-0539">Nucleus</keyword>
<feature type="compositionally biased region" description="Acidic residues" evidence="7">
    <location>
        <begin position="268"/>
        <end position="278"/>
    </location>
</feature>
<dbReference type="Pfam" id="PF02042">
    <property type="entry name" value="RWP-RK"/>
    <property type="match status" value="1"/>
</dbReference>
<dbReference type="PANTHER" id="PTHR46373:SF12">
    <property type="entry name" value="PROTEIN RKD5"/>
    <property type="match status" value="1"/>
</dbReference>
<keyword evidence="3" id="KW-0175">Coiled coil</keyword>
<feature type="signal peptide" evidence="8">
    <location>
        <begin position="1"/>
        <end position="18"/>
    </location>
</feature>
<organism evidence="10">
    <name type="scientific">Oryza punctata</name>
    <name type="common">Red rice</name>
    <dbReference type="NCBI Taxonomy" id="4537"/>
    <lineage>
        <taxon>Eukaryota</taxon>
        <taxon>Viridiplantae</taxon>
        <taxon>Streptophyta</taxon>
        <taxon>Embryophyta</taxon>
        <taxon>Tracheophyta</taxon>
        <taxon>Spermatophyta</taxon>
        <taxon>Magnoliopsida</taxon>
        <taxon>Liliopsida</taxon>
        <taxon>Poales</taxon>
        <taxon>Poaceae</taxon>
        <taxon>BOP clade</taxon>
        <taxon>Oryzoideae</taxon>
        <taxon>Oryzeae</taxon>
        <taxon>Oryzinae</taxon>
        <taxon>Oryza</taxon>
    </lineage>
</organism>
<evidence type="ECO:0000313" key="10">
    <source>
        <dbReference type="EnsemblPlants" id="OPUNC04G19530.1"/>
    </source>
</evidence>
<feature type="chain" id="PRO_5002365450" description="RWP-RK domain-containing protein" evidence="8">
    <location>
        <begin position="19"/>
        <end position="344"/>
    </location>
</feature>
<name>A0A0E0KTZ6_ORYPU</name>
<dbReference type="PANTHER" id="PTHR46373">
    <property type="entry name" value="PROTEIN RKD4"/>
    <property type="match status" value="1"/>
</dbReference>
<dbReference type="eggNOG" id="ENOG502QSPQ">
    <property type="taxonomic scope" value="Eukaryota"/>
</dbReference>
<feature type="domain" description="RWP-RK" evidence="9">
    <location>
        <begin position="190"/>
        <end position="274"/>
    </location>
</feature>
<sequence length="344" mass="39296">MDAAAAAVSTLSALAVFASTLDHDAGAVRSVHGYKVYGRGGRRRWERWVEREFVLTPASCREVQAPVAPPRILPAEWRGRPAYREGQVVAEGSWRCILAFDSAAAAVAPPHTPPPVLCPFLNPRLMCVPSLYNDLEKVFRFQNVEKIPKLMQCDSKEKLSRWDARDKNSDEVLASGSDSDYDLQSGAELKPTVQKQRRANKKHIASITLVDIAQYFHLPIREASRTLKIGVSILKRKCRQYNIPRWPHRKIKSLDSLIQDLEYVIDDGDDDDDTGDDVQQEKHKQTEEEKQKAIMALTRRKQMLETEKETIQQIPAMDLKVETKQFREDVFKRRYRAKKDLAND</sequence>
<dbReference type="InterPro" id="IPR003035">
    <property type="entry name" value="RWP-RK_dom"/>
</dbReference>
<reference evidence="10" key="1">
    <citation type="submission" date="2015-04" db="UniProtKB">
        <authorList>
            <consortium name="EnsemblPlants"/>
        </authorList>
    </citation>
    <scope>IDENTIFICATION</scope>
</reference>
<dbReference type="Proteomes" id="UP000026962">
    <property type="component" value="Chromosome 4"/>
</dbReference>
<dbReference type="PROSITE" id="PS51519">
    <property type="entry name" value="RWP_RK"/>
    <property type="match status" value="1"/>
</dbReference>
<feature type="region of interest" description="Disordered" evidence="7">
    <location>
        <begin position="171"/>
        <end position="197"/>
    </location>
</feature>
<feature type="region of interest" description="Disordered" evidence="7">
    <location>
        <begin position="268"/>
        <end position="290"/>
    </location>
</feature>
<keyword evidence="5" id="KW-0804">Transcription</keyword>
<evidence type="ECO:0000256" key="1">
    <source>
        <dbReference type="ARBA" id="ARBA00004049"/>
    </source>
</evidence>
<dbReference type="InterPro" id="IPR044607">
    <property type="entry name" value="RKD-like"/>
</dbReference>
<dbReference type="EnsemblPlants" id="OPUNC04G19530.1">
    <property type="protein sequence ID" value="OPUNC04G19530.1"/>
    <property type="gene ID" value="OPUNC04G19530"/>
</dbReference>
<proteinExistence type="predicted"/>
<evidence type="ECO:0000256" key="5">
    <source>
        <dbReference type="ARBA" id="ARBA00023163"/>
    </source>
</evidence>
<evidence type="ECO:0000256" key="7">
    <source>
        <dbReference type="SAM" id="MobiDB-lite"/>
    </source>
</evidence>
<protein>
    <recommendedName>
        <fullName evidence="9">RWP-RK domain-containing protein</fullName>
    </recommendedName>
</protein>
<dbReference type="Gramene" id="OPUNC04G19530.1">
    <property type="protein sequence ID" value="OPUNC04G19530.1"/>
    <property type="gene ID" value="OPUNC04G19530"/>
</dbReference>
<dbReference type="GO" id="GO:0003700">
    <property type="term" value="F:DNA-binding transcription factor activity"/>
    <property type="evidence" value="ECO:0007669"/>
    <property type="project" value="InterPro"/>
</dbReference>
<evidence type="ECO:0000256" key="4">
    <source>
        <dbReference type="ARBA" id="ARBA00023125"/>
    </source>
</evidence>
<keyword evidence="11" id="KW-1185">Reference proteome</keyword>
<dbReference type="AlphaFoldDB" id="A0A0E0KTZ6"/>
<keyword evidence="2" id="KW-0805">Transcription regulation</keyword>
<evidence type="ECO:0000256" key="8">
    <source>
        <dbReference type="SAM" id="SignalP"/>
    </source>
</evidence>
<evidence type="ECO:0000256" key="2">
    <source>
        <dbReference type="ARBA" id="ARBA00023015"/>
    </source>
</evidence>
<dbReference type="OMA" id="RILMAGW"/>
<keyword evidence="8" id="KW-0732">Signal</keyword>
<keyword evidence="4" id="KW-0238">DNA-binding</keyword>
<reference evidence="10" key="2">
    <citation type="submission" date="2018-05" db="EMBL/GenBank/DDBJ databases">
        <title>OpunRS2 (Oryza punctata Reference Sequence Version 2).</title>
        <authorList>
            <person name="Zhang J."/>
            <person name="Kudrna D."/>
            <person name="Lee S."/>
            <person name="Talag J."/>
            <person name="Welchert J."/>
            <person name="Wing R.A."/>
        </authorList>
    </citation>
    <scope>NUCLEOTIDE SEQUENCE [LARGE SCALE GENOMIC DNA]</scope>
</reference>
<dbReference type="STRING" id="4537.A0A0E0KTZ6"/>
<comment type="function">
    <text evidence="1">Putative transcription factor.</text>
</comment>
<evidence type="ECO:0000256" key="3">
    <source>
        <dbReference type="ARBA" id="ARBA00023054"/>
    </source>
</evidence>
<evidence type="ECO:0000259" key="9">
    <source>
        <dbReference type="PROSITE" id="PS51519"/>
    </source>
</evidence>
<feature type="compositionally biased region" description="Basic and acidic residues" evidence="7">
    <location>
        <begin position="279"/>
        <end position="290"/>
    </location>
</feature>